<dbReference type="Gene3D" id="3.30.460.10">
    <property type="entry name" value="Beta Polymerase, domain 2"/>
    <property type="match status" value="1"/>
</dbReference>
<dbReference type="InterPro" id="IPR002008">
    <property type="entry name" value="DNA_pol_X_beta-like"/>
</dbReference>
<dbReference type="Gene3D" id="1.10.150.20">
    <property type="entry name" value="5' to 3' exonuclease, C-terminal subdomain"/>
    <property type="match status" value="1"/>
</dbReference>
<evidence type="ECO:0000256" key="1">
    <source>
        <dbReference type="ARBA" id="ARBA00022634"/>
    </source>
</evidence>
<keyword evidence="3" id="KW-0548">Nucleotidyltransferase</keyword>
<evidence type="ECO:0000256" key="2">
    <source>
        <dbReference type="ARBA" id="ARBA00022679"/>
    </source>
</evidence>
<dbReference type="SMART" id="SM00483">
    <property type="entry name" value="POLXc"/>
    <property type="match status" value="1"/>
</dbReference>
<proteinExistence type="predicted"/>
<name>A0ABR1FIQ7_AURAN</name>
<dbReference type="InterPro" id="IPR043519">
    <property type="entry name" value="NT_sf"/>
</dbReference>
<dbReference type="Pfam" id="PF14792">
    <property type="entry name" value="DNA_pol_B_palm"/>
    <property type="match status" value="1"/>
</dbReference>
<dbReference type="Pfam" id="PF10391">
    <property type="entry name" value="DNA_pol_lambd_f"/>
    <property type="match status" value="1"/>
</dbReference>
<dbReference type="Proteomes" id="UP001363151">
    <property type="component" value="Unassembled WGS sequence"/>
</dbReference>
<dbReference type="PANTHER" id="PTHR11276">
    <property type="entry name" value="DNA POLYMERASE TYPE-X FAMILY MEMBER"/>
    <property type="match status" value="1"/>
</dbReference>
<dbReference type="Pfam" id="PF14791">
    <property type="entry name" value="DNA_pol_B_thumb"/>
    <property type="match status" value="1"/>
</dbReference>
<comment type="caution">
    <text evidence="7">The sequence shown here is derived from an EMBL/GenBank/DDBJ whole genome shotgun (WGS) entry which is preliminary data.</text>
</comment>
<dbReference type="InterPro" id="IPR037160">
    <property type="entry name" value="DNA_Pol_thumb_sf"/>
</dbReference>
<dbReference type="PANTHER" id="PTHR11276:SF28">
    <property type="entry name" value="DNA POLYMERASE LAMBDA"/>
    <property type="match status" value="1"/>
</dbReference>
<evidence type="ECO:0000259" key="6">
    <source>
        <dbReference type="SMART" id="SM00483"/>
    </source>
</evidence>
<keyword evidence="1" id="KW-0237">DNA synthesis</keyword>
<protein>
    <submittedName>
        <fullName evidence="7">DNA polymerase</fullName>
    </submittedName>
</protein>
<feature type="domain" description="DNA-directed DNA polymerase X" evidence="6">
    <location>
        <begin position="278"/>
        <end position="678"/>
    </location>
</feature>
<evidence type="ECO:0000256" key="3">
    <source>
        <dbReference type="ARBA" id="ARBA00022695"/>
    </source>
</evidence>
<dbReference type="InterPro" id="IPR018944">
    <property type="entry name" value="DNA_pol_lambd_fingers_domain"/>
</dbReference>
<feature type="compositionally biased region" description="Low complexity" evidence="5">
    <location>
        <begin position="495"/>
        <end position="508"/>
    </location>
</feature>
<dbReference type="EMBL" id="JBBJCI010000393">
    <property type="protein sequence ID" value="KAK7231577.1"/>
    <property type="molecule type" value="Genomic_DNA"/>
</dbReference>
<evidence type="ECO:0000313" key="7">
    <source>
        <dbReference type="EMBL" id="KAK7231577.1"/>
    </source>
</evidence>
<evidence type="ECO:0000256" key="5">
    <source>
        <dbReference type="SAM" id="MobiDB-lite"/>
    </source>
</evidence>
<evidence type="ECO:0000313" key="8">
    <source>
        <dbReference type="Proteomes" id="UP001363151"/>
    </source>
</evidence>
<keyword evidence="4" id="KW-0235">DNA replication</keyword>
<dbReference type="InterPro" id="IPR002054">
    <property type="entry name" value="DNA-dir_DNA_pol_X"/>
</dbReference>
<dbReference type="CDD" id="cd00141">
    <property type="entry name" value="NT_POLXc"/>
    <property type="match status" value="1"/>
</dbReference>
<feature type="region of interest" description="Disordered" evidence="5">
    <location>
        <begin position="488"/>
        <end position="511"/>
    </location>
</feature>
<accession>A0ABR1FIQ7</accession>
<dbReference type="InterPro" id="IPR028207">
    <property type="entry name" value="DNA_pol_B_palm_palm"/>
</dbReference>
<sequence>MIADRRGPPGARYFQEYVSPMGAYLRDVDGLYDGFAPSLYCHERDWLGADRTVTSNCKRIHGKQDCTAKSTCSWQEKTNACREKSQCKLCRWPTGNAVFRDHFECFVAPPFDEWFGFDALPPADDPGWGRRVVAETYAAVDRDALVDCGAADGELRVVVHVRLGDLLLPDLAANASATALTSISMRSQGGQLRNALRVVAELRARLPGRRVHALILSDSPPETVAATLEGLDVGIRVGGARRDGASHLVDGRTAGLENGFDLHEGFACGGKPAAVRPKKHAEVVAALEELHDYYQMDPKKQTWSAQQLPKLIKKLDGLNRVLTDDDMDEDALLGILGKGFKGSSAKKVIDIWQTGTLQSLEDYRANEEFGALKCLSKIWGIGPATARKLYDATGARNVVELRSAVRLNPRLVQPNVHTTLSCHEDLQARMPRSEAAAIADRVKACAEKLFAELGNAGALSVTAAGSFRRGKETCGDLDVLITAEAWRGDDDGPDDASSIASSSLPSVDGVARDHPDLAARRTKPARDDFLRRLVDALSDAGLMKHTLAGNMHFGKKGSVFGEVADCGAASFMGICRLDSLPHRRIDVKVYAPQHYACALLYFTGSDHFNRSMRCFAKAKGFTLCDRGLRPTVRRGKATDSRGKYVDNKVAVGRPVEFEREEDVFAFLELPYKTPPERALDDNAAGIAAAAARVRAENNVDVDDDDDAGAEVFVGQRPQLSLWSGAK</sequence>
<dbReference type="InterPro" id="IPR022312">
    <property type="entry name" value="DNA_pol_X"/>
</dbReference>
<keyword evidence="2" id="KW-0808">Transferase</keyword>
<dbReference type="InterPro" id="IPR029398">
    <property type="entry name" value="PolB_thumb"/>
</dbReference>
<dbReference type="Gene3D" id="3.30.210.10">
    <property type="entry name" value="DNA polymerase, thumb domain"/>
    <property type="match status" value="1"/>
</dbReference>
<dbReference type="SUPFAM" id="SSF81301">
    <property type="entry name" value="Nucleotidyltransferase"/>
    <property type="match status" value="1"/>
</dbReference>
<dbReference type="PRINTS" id="PR00869">
    <property type="entry name" value="DNAPOLX"/>
</dbReference>
<organism evidence="7 8">
    <name type="scientific">Aureococcus anophagefferens</name>
    <name type="common">Harmful bloom alga</name>
    <dbReference type="NCBI Taxonomy" id="44056"/>
    <lineage>
        <taxon>Eukaryota</taxon>
        <taxon>Sar</taxon>
        <taxon>Stramenopiles</taxon>
        <taxon>Ochrophyta</taxon>
        <taxon>Pelagophyceae</taxon>
        <taxon>Pelagomonadales</taxon>
        <taxon>Pelagomonadaceae</taxon>
        <taxon>Aureococcus</taxon>
    </lineage>
</organism>
<gene>
    <name evidence="7" type="primary">POLL</name>
    <name evidence="7" type="ORF">SO694_0025608</name>
</gene>
<dbReference type="PRINTS" id="PR00870">
    <property type="entry name" value="DNAPOLXBETA"/>
</dbReference>
<reference evidence="7 8" key="1">
    <citation type="submission" date="2024-03" db="EMBL/GenBank/DDBJ databases">
        <title>Aureococcus anophagefferens CCMP1851 and Kratosvirus quantuckense: Draft genome of a second virus-susceptible host strain in the model system.</title>
        <authorList>
            <person name="Chase E."/>
            <person name="Truchon A.R."/>
            <person name="Schepens W."/>
            <person name="Wilhelm S.W."/>
        </authorList>
    </citation>
    <scope>NUCLEOTIDE SEQUENCE [LARGE SCALE GENOMIC DNA]</scope>
    <source>
        <strain evidence="7 8">CCMP1851</strain>
    </source>
</reference>
<keyword evidence="8" id="KW-1185">Reference proteome</keyword>
<evidence type="ECO:0000256" key="4">
    <source>
        <dbReference type="ARBA" id="ARBA00022705"/>
    </source>
</evidence>